<keyword evidence="2" id="KW-1185">Reference proteome</keyword>
<proteinExistence type="predicted"/>
<gene>
    <name evidence="1" type="ORF">PFISCL1PPCAC_23379</name>
</gene>
<evidence type="ECO:0000313" key="1">
    <source>
        <dbReference type="EMBL" id="GMT32082.1"/>
    </source>
</evidence>
<dbReference type="Proteomes" id="UP001432322">
    <property type="component" value="Unassembled WGS sequence"/>
</dbReference>
<organism evidence="1 2">
    <name type="scientific">Pristionchus fissidentatus</name>
    <dbReference type="NCBI Taxonomy" id="1538716"/>
    <lineage>
        <taxon>Eukaryota</taxon>
        <taxon>Metazoa</taxon>
        <taxon>Ecdysozoa</taxon>
        <taxon>Nematoda</taxon>
        <taxon>Chromadorea</taxon>
        <taxon>Rhabditida</taxon>
        <taxon>Rhabditina</taxon>
        <taxon>Diplogasteromorpha</taxon>
        <taxon>Diplogasteroidea</taxon>
        <taxon>Neodiplogasteridae</taxon>
        <taxon>Pristionchus</taxon>
    </lineage>
</organism>
<protein>
    <recommendedName>
        <fullName evidence="3">Phospholipase A(2)</fullName>
    </recommendedName>
</protein>
<feature type="non-terminal residue" evidence="1">
    <location>
        <position position="1"/>
    </location>
</feature>
<name>A0AAV5WQI8_9BILA</name>
<dbReference type="AlphaFoldDB" id="A0AAV5WQI8"/>
<dbReference type="SUPFAM" id="SSF48619">
    <property type="entry name" value="Phospholipase A2, PLA2"/>
    <property type="match status" value="1"/>
</dbReference>
<feature type="non-terminal residue" evidence="1">
    <location>
        <position position="122"/>
    </location>
</feature>
<dbReference type="InterPro" id="IPR036444">
    <property type="entry name" value="PLipase_A2_dom_sf"/>
</dbReference>
<dbReference type="GO" id="GO:0006644">
    <property type="term" value="P:phospholipid metabolic process"/>
    <property type="evidence" value="ECO:0007669"/>
    <property type="project" value="InterPro"/>
</dbReference>
<evidence type="ECO:0000313" key="2">
    <source>
        <dbReference type="Proteomes" id="UP001432322"/>
    </source>
</evidence>
<evidence type="ECO:0008006" key="3">
    <source>
        <dbReference type="Google" id="ProtNLM"/>
    </source>
</evidence>
<dbReference type="GO" id="GO:0050482">
    <property type="term" value="P:arachidonate secretion"/>
    <property type="evidence" value="ECO:0007669"/>
    <property type="project" value="InterPro"/>
</dbReference>
<dbReference type="GO" id="GO:0004623">
    <property type="term" value="F:phospholipase A2 activity"/>
    <property type="evidence" value="ECO:0007669"/>
    <property type="project" value="InterPro"/>
</dbReference>
<comment type="caution">
    <text evidence="1">The sequence shown here is derived from an EMBL/GenBank/DDBJ whole genome shotgun (WGS) entry which is preliminary data.</text>
</comment>
<sequence>VLLGVCVGICAWHKLTIVARKNYWHTHDDGWTCGGGHQWSAYDNLVDVRNTCGYYAARSISTCCLSHHICYKKKKGRTPCDDEFDRCLSVTAPANSACANLTRSFVTYVVNNGQISYDKKYC</sequence>
<reference evidence="1" key="1">
    <citation type="submission" date="2023-10" db="EMBL/GenBank/DDBJ databases">
        <title>Genome assembly of Pristionchus species.</title>
        <authorList>
            <person name="Yoshida K."/>
            <person name="Sommer R.J."/>
        </authorList>
    </citation>
    <scope>NUCLEOTIDE SEQUENCE</scope>
    <source>
        <strain evidence="1">RS5133</strain>
    </source>
</reference>
<dbReference type="EMBL" id="BTSY01000006">
    <property type="protein sequence ID" value="GMT32082.1"/>
    <property type="molecule type" value="Genomic_DNA"/>
</dbReference>
<accession>A0AAV5WQI8</accession>